<proteinExistence type="inferred from homology"/>
<gene>
    <name evidence="12" type="ORF">E7746_04160</name>
</gene>
<dbReference type="InterPro" id="IPR037682">
    <property type="entry name" value="TonB_C"/>
</dbReference>
<keyword evidence="6 10" id="KW-0812">Transmembrane</keyword>
<name>A0A4P7VEJ5_9BACT</name>
<dbReference type="GO" id="GO:0031992">
    <property type="term" value="F:energy transducer activity"/>
    <property type="evidence" value="ECO:0007669"/>
    <property type="project" value="TreeGrafter"/>
</dbReference>
<keyword evidence="7" id="KW-0653">Protein transport</keyword>
<keyword evidence="5" id="KW-0997">Cell inner membrane</keyword>
<evidence type="ECO:0000256" key="6">
    <source>
        <dbReference type="ARBA" id="ARBA00022692"/>
    </source>
</evidence>
<dbReference type="Pfam" id="PF03544">
    <property type="entry name" value="TonB_C"/>
    <property type="match status" value="1"/>
</dbReference>
<dbReference type="NCBIfam" id="TIGR01352">
    <property type="entry name" value="tonB_Cterm"/>
    <property type="match status" value="1"/>
</dbReference>
<dbReference type="KEGG" id="mgod:E7746_04160"/>
<keyword evidence="4" id="KW-1003">Cell membrane</keyword>
<dbReference type="AlphaFoldDB" id="A0A4P7VEJ5"/>
<comment type="subcellular location">
    <subcellularLocation>
        <location evidence="1">Cell inner membrane</location>
        <topology evidence="1">Single-pass membrane protein</topology>
        <orientation evidence="1">Periplasmic side</orientation>
    </subcellularLocation>
</comment>
<organism evidence="12 13">
    <name type="scientific">Muribaculum gordoncarteri</name>
    <dbReference type="NCBI Taxonomy" id="2530390"/>
    <lineage>
        <taxon>Bacteria</taxon>
        <taxon>Pseudomonadati</taxon>
        <taxon>Bacteroidota</taxon>
        <taxon>Bacteroidia</taxon>
        <taxon>Bacteroidales</taxon>
        <taxon>Muribaculaceae</taxon>
        <taxon>Muribaculum</taxon>
    </lineage>
</organism>
<evidence type="ECO:0000256" key="8">
    <source>
        <dbReference type="ARBA" id="ARBA00022989"/>
    </source>
</evidence>
<evidence type="ECO:0000256" key="3">
    <source>
        <dbReference type="ARBA" id="ARBA00022448"/>
    </source>
</evidence>
<evidence type="ECO:0000259" key="11">
    <source>
        <dbReference type="PROSITE" id="PS52015"/>
    </source>
</evidence>
<dbReference type="GO" id="GO:0055085">
    <property type="term" value="P:transmembrane transport"/>
    <property type="evidence" value="ECO:0007669"/>
    <property type="project" value="InterPro"/>
</dbReference>
<comment type="similarity">
    <text evidence="2">Belongs to the TonB family.</text>
</comment>
<evidence type="ECO:0000256" key="10">
    <source>
        <dbReference type="SAM" id="Phobius"/>
    </source>
</evidence>
<evidence type="ECO:0000256" key="9">
    <source>
        <dbReference type="ARBA" id="ARBA00023136"/>
    </source>
</evidence>
<dbReference type="InterPro" id="IPR051045">
    <property type="entry name" value="TonB-dependent_transducer"/>
</dbReference>
<evidence type="ECO:0000313" key="13">
    <source>
        <dbReference type="Proteomes" id="UP000297031"/>
    </source>
</evidence>
<evidence type="ECO:0000313" key="12">
    <source>
        <dbReference type="EMBL" id="QCD35132.1"/>
    </source>
</evidence>
<dbReference type="Proteomes" id="UP000297031">
    <property type="component" value="Chromosome"/>
</dbReference>
<evidence type="ECO:0000256" key="5">
    <source>
        <dbReference type="ARBA" id="ARBA00022519"/>
    </source>
</evidence>
<keyword evidence="9 10" id="KW-0472">Membrane</keyword>
<feature type="transmembrane region" description="Helical" evidence="10">
    <location>
        <begin position="6"/>
        <end position="26"/>
    </location>
</feature>
<dbReference type="PANTHER" id="PTHR33446">
    <property type="entry name" value="PROTEIN TONB-RELATED"/>
    <property type="match status" value="1"/>
</dbReference>
<accession>A0A4P7VEJ5</accession>
<dbReference type="PANTHER" id="PTHR33446:SF2">
    <property type="entry name" value="PROTEIN TONB"/>
    <property type="match status" value="1"/>
</dbReference>
<keyword evidence="13" id="KW-1185">Reference proteome</keyword>
<evidence type="ECO:0000256" key="1">
    <source>
        <dbReference type="ARBA" id="ARBA00004383"/>
    </source>
</evidence>
<dbReference type="GO" id="GO:0098797">
    <property type="term" value="C:plasma membrane protein complex"/>
    <property type="evidence" value="ECO:0007669"/>
    <property type="project" value="TreeGrafter"/>
</dbReference>
<evidence type="ECO:0000256" key="4">
    <source>
        <dbReference type="ARBA" id="ARBA00022475"/>
    </source>
</evidence>
<dbReference type="GO" id="GO:0015031">
    <property type="term" value="P:protein transport"/>
    <property type="evidence" value="ECO:0007669"/>
    <property type="project" value="UniProtKB-KW"/>
</dbReference>
<keyword evidence="8 10" id="KW-1133">Transmembrane helix</keyword>
<dbReference type="InterPro" id="IPR006260">
    <property type="entry name" value="TonB/TolA_C"/>
</dbReference>
<dbReference type="PROSITE" id="PS52015">
    <property type="entry name" value="TONB_CTD"/>
    <property type="match status" value="1"/>
</dbReference>
<keyword evidence="3" id="KW-0813">Transport</keyword>
<evidence type="ECO:0000256" key="7">
    <source>
        <dbReference type="ARBA" id="ARBA00022927"/>
    </source>
</evidence>
<evidence type="ECO:0000256" key="2">
    <source>
        <dbReference type="ARBA" id="ARBA00006555"/>
    </source>
</evidence>
<dbReference type="EMBL" id="CP039393">
    <property type="protein sequence ID" value="QCD35132.1"/>
    <property type="molecule type" value="Genomic_DNA"/>
</dbReference>
<dbReference type="OrthoDB" id="9814002at2"/>
<dbReference type="SUPFAM" id="SSF74653">
    <property type="entry name" value="TolA/TonB C-terminal domain"/>
    <property type="match status" value="1"/>
</dbReference>
<feature type="transmembrane region" description="Helical" evidence="10">
    <location>
        <begin position="33"/>
        <end position="51"/>
    </location>
</feature>
<reference evidence="12 13" key="1">
    <citation type="submission" date="2019-02" db="EMBL/GenBank/DDBJ databases">
        <title>Isolation and identification of novel species under the genus Muribaculum.</title>
        <authorList>
            <person name="Miyake S."/>
            <person name="Ding Y."/>
            <person name="Low A."/>
            <person name="Soh M."/>
            <person name="Seedorf H."/>
        </authorList>
    </citation>
    <scope>NUCLEOTIDE SEQUENCE [LARGE SCALE GENOMIC DNA]</scope>
    <source>
        <strain evidence="12 13">TLL-A4</strain>
    </source>
</reference>
<protein>
    <submittedName>
        <fullName evidence="12">Energy transducer TonB</fullName>
    </submittedName>
</protein>
<dbReference type="Gene3D" id="3.30.1150.10">
    <property type="match status" value="1"/>
</dbReference>
<feature type="domain" description="TonB C-terminal" evidence="11">
    <location>
        <begin position="94"/>
        <end position="183"/>
    </location>
</feature>
<sequence length="183" mass="20788">MLIIVMPFAIMMTPAYICIHNSITYMKFNLKRIIPLIIFIISIVPLQAQMLRMVVHTTEQSLAITEMRPDMVISSEVVEAWSCEWVDEQPTFPGGTNALVHFINSSRKYPTKAFNNGIHGRVLCSFIVQPDGEITHINVLKSVEPSLDREAVRVLNSMPKWNAGRVDGIPVPVYYIMPITFRL</sequence>